<name>A0A060SHX9_PYCCI</name>
<evidence type="ECO:0000256" key="6">
    <source>
        <dbReference type="ARBA" id="ARBA00022840"/>
    </source>
</evidence>
<keyword evidence="14" id="KW-1185">Reference proteome</keyword>
<accession>A0A060SHX9</accession>
<evidence type="ECO:0000313" key="14">
    <source>
        <dbReference type="Proteomes" id="UP000029665"/>
    </source>
</evidence>
<dbReference type="PANTHER" id="PTHR10763">
    <property type="entry name" value="CELL DIVISION CONTROL PROTEIN 6-RELATED"/>
    <property type="match status" value="1"/>
</dbReference>
<dbReference type="GO" id="GO:0005524">
    <property type="term" value="F:ATP binding"/>
    <property type="evidence" value="ECO:0007669"/>
    <property type="project" value="UniProtKB-KW"/>
</dbReference>
<feature type="compositionally biased region" description="Low complexity" evidence="11">
    <location>
        <begin position="340"/>
        <end position="363"/>
    </location>
</feature>
<dbReference type="GO" id="GO:0046872">
    <property type="term" value="F:metal ion binding"/>
    <property type="evidence" value="ECO:0007669"/>
    <property type="project" value="UniProtKB-KW"/>
</dbReference>
<keyword evidence="6 10" id="KW-0067">ATP-binding</keyword>
<evidence type="ECO:0000256" key="2">
    <source>
        <dbReference type="ARBA" id="ARBA00008398"/>
    </source>
</evidence>
<reference evidence="13" key="1">
    <citation type="submission" date="2014-01" db="EMBL/GenBank/DDBJ databases">
        <title>The genome of the white-rot fungus Pycnoporus cinnabarinus: a basidiomycete model with a versatile arsenal for lignocellulosic biomass breakdown.</title>
        <authorList>
            <person name="Levasseur A."/>
            <person name="Lomascolo A."/>
            <person name="Ruiz-Duenas F.J."/>
            <person name="Uzan E."/>
            <person name="Piumi F."/>
            <person name="Kues U."/>
            <person name="Ram A.F.J."/>
            <person name="Murat C."/>
            <person name="Haon M."/>
            <person name="Benoit I."/>
            <person name="Arfi Y."/>
            <person name="Chevret D."/>
            <person name="Drula E."/>
            <person name="Kwon M.J."/>
            <person name="Gouret P."/>
            <person name="Lesage-Meessen L."/>
            <person name="Lombard V."/>
            <person name="Mariette J."/>
            <person name="Noirot C."/>
            <person name="Park J."/>
            <person name="Patyshakuliyeva A."/>
            <person name="Wieneger R.A.B."/>
            <person name="Wosten H.A.B."/>
            <person name="Martin F."/>
            <person name="Coutinho P.M."/>
            <person name="de Vries R."/>
            <person name="Martinez A.T."/>
            <person name="Klopp C."/>
            <person name="Pontarotti P."/>
            <person name="Henrissat B."/>
            <person name="Record E."/>
        </authorList>
    </citation>
    <scope>NUCLEOTIDE SEQUENCE [LARGE SCALE GENOMIC DNA]</scope>
    <source>
        <strain evidence="13">BRFM137</strain>
    </source>
</reference>
<dbReference type="SMART" id="SM00439">
    <property type="entry name" value="BAH"/>
    <property type="match status" value="1"/>
</dbReference>
<evidence type="ECO:0000259" key="12">
    <source>
        <dbReference type="PROSITE" id="PS51038"/>
    </source>
</evidence>
<feature type="region of interest" description="Disordered" evidence="11">
    <location>
        <begin position="1"/>
        <end position="28"/>
    </location>
</feature>
<dbReference type="InterPro" id="IPR043151">
    <property type="entry name" value="BAH_sf"/>
</dbReference>
<sequence>MSEANDTPLRRSKRGQPVVAYISSPPSSSALDIVPGPLLYSRPSKSTDLFEDEAKDVDSVQSWNTYFYHSYKRGSNAPPSRAPVRTYGRVSRPRKSDTNTTAEFKVGDTVLVRTASTLPSVAVIIAVWKIEGEQYRAKAPLHVRVHWFVRPSELPKIRARRAFYENEVLYNIAACETLPPSAILAHCHVSPDPAKAIASPEDATPDVLYCRQAVDPMRGLYYDLKWDSFRLRALSQTPEQGADAGEWPNDDIWTVKSAAVIKSRTIGRESGRDSPRKRRRIAHDEDELSEFSDDASGDEFEAPLNDDSDVDEDVDNNEEDDVVAELEPRTPSRRKRKRAGTSTPRTPRTPRRTASATTTTATPRRGRPPKDASLAHPTPHSKAALRKRKKTALAVRPPDVLDAMLDEGTTAGLGADPWLRAMHVLHVAARPGALPCREAEYGRVLRAVEELLEEGSGGCIYISGVPGTGKTATVHAVVRELKRMAEQNEANPFAFVEINGLKIPEPAAAYGLLWEAVSGHDAARDGHMKISAKEALRLLSNHFSGAARVGPAGGHACVVLMDELDQLMTSKQDVVYNFFNWPTLAGSKLVVLAVANTMDLPERVMSRARAQPPRHGPHQLPAVHDAAARADRESASGQREAGLPADTPDVIAPTRSSSPR</sequence>
<feature type="domain" description="BAH" evidence="12">
    <location>
        <begin position="102"/>
        <end position="225"/>
    </location>
</feature>
<dbReference type="GO" id="GO:0033314">
    <property type="term" value="P:mitotic DNA replication checkpoint signaling"/>
    <property type="evidence" value="ECO:0007669"/>
    <property type="project" value="TreeGrafter"/>
</dbReference>
<dbReference type="CDD" id="cd04370">
    <property type="entry name" value="BAH"/>
    <property type="match status" value="1"/>
</dbReference>
<protein>
    <recommendedName>
        <fullName evidence="10">Origin recognition complex subunit 1</fullName>
    </recommendedName>
</protein>
<dbReference type="EMBL" id="CCBP010000107">
    <property type="protein sequence ID" value="CDO71789.1"/>
    <property type="molecule type" value="Genomic_DNA"/>
</dbReference>
<comment type="similarity">
    <text evidence="2 10">Belongs to the ORC1 family.</text>
</comment>
<evidence type="ECO:0000256" key="5">
    <source>
        <dbReference type="ARBA" id="ARBA00022741"/>
    </source>
</evidence>
<evidence type="ECO:0000256" key="1">
    <source>
        <dbReference type="ARBA" id="ARBA00004123"/>
    </source>
</evidence>
<dbReference type="Pfam" id="PF01426">
    <property type="entry name" value="BAH"/>
    <property type="match status" value="1"/>
</dbReference>
<dbReference type="Pfam" id="PF00004">
    <property type="entry name" value="AAA"/>
    <property type="match status" value="1"/>
</dbReference>
<dbReference type="SUPFAM" id="SSF52540">
    <property type="entry name" value="P-loop containing nucleoside triphosphate hydrolases"/>
    <property type="match status" value="1"/>
</dbReference>
<feature type="region of interest" description="Disordered" evidence="11">
    <location>
        <begin position="264"/>
        <end position="391"/>
    </location>
</feature>
<dbReference type="AlphaFoldDB" id="A0A060SHX9"/>
<comment type="subcellular location">
    <subcellularLocation>
        <location evidence="1 10">Nucleus</location>
    </subcellularLocation>
</comment>
<dbReference type="InterPro" id="IPR001025">
    <property type="entry name" value="BAH_dom"/>
</dbReference>
<dbReference type="STRING" id="5643.A0A060SHX9"/>
<dbReference type="OrthoDB" id="1926878at2759"/>
<comment type="caution">
    <text evidence="13">The sequence shown here is derived from an EMBL/GenBank/DDBJ whole genome shotgun (WGS) entry which is preliminary data.</text>
</comment>
<feature type="region of interest" description="Disordered" evidence="11">
    <location>
        <begin position="74"/>
        <end position="99"/>
    </location>
</feature>
<comment type="function">
    <text evidence="10">Component of the origin recognition complex (ORC) that binds origins of replication. DNA-binding is ATP-dependent, however specific DNA sequences that define origins of replication have not been identified so far. ORC is required to assemble the pre-replication complex necessary to initiate DNA replication.</text>
</comment>
<evidence type="ECO:0000256" key="3">
    <source>
        <dbReference type="ARBA" id="ARBA00022705"/>
    </source>
</evidence>
<proteinExistence type="inferred from homology"/>
<keyword evidence="4" id="KW-0479">Metal-binding</keyword>
<dbReference type="GO" id="GO:0005664">
    <property type="term" value="C:nuclear origin of replication recognition complex"/>
    <property type="evidence" value="ECO:0007669"/>
    <property type="project" value="TreeGrafter"/>
</dbReference>
<evidence type="ECO:0000256" key="10">
    <source>
        <dbReference type="RuleBase" id="RU365058"/>
    </source>
</evidence>
<dbReference type="GO" id="GO:0006270">
    <property type="term" value="P:DNA replication initiation"/>
    <property type="evidence" value="ECO:0007669"/>
    <property type="project" value="TreeGrafter"/>
</dbReference>
<dbReference type="Gene3D" id="3.40.50.300">
    <property type="entry name" value="P-loop containing nucleotide triphosphate hydrolases"/>
    <property type="match status" value="1"/>
</dbReference>
<dbReference type="InterPro" id="IPR050311">
    <property type="entry name" value="ORC1/CDC6"/>
</dbReference>
<evidence type="ECO:0000256" key="7">
    <source>
        <dbReference type="ARBA" id="ARBA00022842"/>
    </source>
</evidence>
<evidence type="ECO:0000256" key="4">
    <source>
        <dbReference type="ARBA" id="ARBA00022723"/>
    </source>
</evidence>
<keyword evidence="8 10" id="KW-0238">DNA-binding</keyword>
<dbReference type="CDD" id="cd00009">
    <property type="entry name" value="AAA"/>
    <property type="match status" value="1"/>
</dbReference>
<dbReference type="PROSITE" id="PS51038">
    <property type="entry name" value="BAH"/>
    <property type="match status" value="1"/>
</dbReference>
<dbReference type="GO" id="GO:0003688">
    <property type="term" value="F:DNA replication origin binding"/>
    <property type="evidence" value="ECO:0007669"/>
    <property type="project" value="UniProtKB-ARBA"/>
</dbReference>
<dbReference type="FunFam" id="3.40.50.300:FF:000199">
    <property type="entry name" value="Origin recognition complex subunit 1"/>
    <property type="match status" value="1"/>
</dbReference>
<dbReference type="GO" id="GO:0003682">
    <property type="term" value="F:chromatin binding"/>
    <property type="evidence" value="ECO:0007669"/>
    <property type="project" value="InterPro"/>
</dbReference>
<evidence type="ECO:0000256" key="11">
    <source>
        <dbReference type="SAM" id="MobiDB-lite"/>
    </source>
</evidence>
<evidence type="ECO:0000313" key="13">
    <source>
        <dbReference type="EMBL" id="CDO71789.1"/>
    </source>
</evidence>
<keyword evidence="9 10" id="KW-0539">Nucleus</keyword>
<evidence type="ECO:0000256" key="9">
    <source>
        <dbReference type="ARBA" id="ARBA00023242"/>
    </source>
</evidence>
<dbReference type="InterPro" id="IPR003959">
    <property type="entry name" value="ATPase_AAA_core"/>
</dbReference>
<feature type="region of interest" description="Disordered" evidence="11">
    <location>
        <begin position="607"/>
        <end position="660"/>
    </location>
</feature>
<comment type="subunit">
    <text evidence="10">ORC is composed of six subunits.</text>
</comment>
<dbReference type="Gene3D" id="2.30.30.490">
    <property type="match status" value="1"/>
</dbReference>
<keyword evidence="3 10" id="KW-0235">DNA replication</keyword>
<evidence type="ECO:0000256" key="8">
    <source>
        <dbReference type="ARBA" id="ARBA00023125"/>
    </source>
</evidence>
<dbReference type="Proteomes" id="UP000029665">
    <property type="component" value="Unassembled WGS sequence"/>
</dbReference>
<dbReference type="GO" id="GO:0016887">
    <property type="term" value="F:ATP hydrolysis activity"/>
    <property type="evidence" value="ECO:0007669"/>
    <property type="project" value="InterPro"/>
</dbReference>
<gene>
    <name evidence="13" type="ORF">BN946_scf184939.g13</name>
</gene>
<dbReference type="SMART" id="SM00382">
    <property type="entry name" value="AAA"/>
    <property type="match status" value="1"/>
</dbReference>
<dbReference type="InterPro" id="IPR027417">
    <property type="entry name" value="P-loop_NTPase"/>
</dbReference>
<feature type="compositionally biased region" description="Acidic residues" evidence="11">
    <location>
        <begin position="284"/>
        <end position="324"/>
    </location>
</feature>
<dbReference type="HOGENOM" id="CLU_012774_1_0_1"/>
<dbReference type="PANTHER" id="PTHR10763:SF23">
    <property type="entry name" value="ORIGIN RECOGNITION COMPLEX SUBUNIT 1"/>
    <property type="match status" value="1"/>
</dbReference>
<keyword evidence="5 10" id="KW-0547">Nucleotide-binding</keyword>
<organism evidence="13 14">
    <name type="scientific">Pycnoporus cinnabarinus</name>
    <name type="common">Cinnabar-red polypore</name>
    <name type="synonym">Trametes cinnabarina</name>
    <dbReference type="NCBI Taxonomy" id="5643"/>
    <lineage>
        <taxon>Eukaryota</taxon>
        <taxon>Fungi</taxon>
        <taxon>Dikarya</taxon>
        <taxon>Basidiomycota</taxon>
        <taxon>Agaricomycotina</taxon>
        <taxon>Agaricomycetes</taxon>
        <taxon>Polyporales</taxon>
        <taxon>Polyporaceae</taxon>
        <taxon>Trametes</taxon>
    </lineage>
</organism>
<dbReference type="InterPro" id="IPR003593">
    <property type="entry name" value="AAA+_ATPase"/>
</dbReference>
<keyword evidence="7" id="KW-0460">Magnesium</keyword>